<dbReference type="EMBL" id="RLIH01000006">
    <property type="protein sequence ID" value="RVU54784.1"/>
    <property type="molecule type" value="Genomic_DNA"/>
</dbReference>
<comment type="caution">
    <text evidence="2">The sequence shown here is derived from an EMBL/GenBank/DDBJ whole genome shotgun (WGS) entry which is preliminary data.</text>
</comment>
<dbReference type="Gene3D" id="1.10.3210.10">
    <property type="entry name" value="Hypothetical protein af1432"/>
    <property type="match status" value="1"/>
</dbReference>
<evidence type="ECO:0000313" key="3">
    <source>
        <dbReference type="Proteomes" id="UP000288812"/>
    </source>
</evidence>
<feature type="domain" description="HD" evidence="1">
    <location>
        <begin position="22"/>
        <end position="111"/>
    </location>
</feature>
<organism evidence="2 3">
    <name type="scientific">Anaerosphaera multitolerans</name>
    <dbReference type="NCBI Taxonomy" id="2487351"/>
    <lineage>
        <taxon>Bacteria</taxon>
        <taxon>Bacillati</taxon>
        <taxon>Bacillota</taxon>
        <taxon>Tissierellia</taxon>
        <taxon>Tissierellales</taxon>
        <taxon>Peptoniphilaceae</taxon>
        <taxon>Anaerosphaera</taxon>
    </lineage>
</organism>
<dbReference type="PANTHER" id="PTHR38659">
    <property type="entry name" value="METAL-DEPENDENT PHOSPHOHYDROLASE"/>
    <property type="match status" value="1"/>
</dbReference>
<dbReference type="OrthoDB" id="9801160at2"/>
<reference evidence="2 3" key="1">
    <citation type="submission" date="2018-11" db="EMBL/GenBank/DDBJ databases">
        <title>Genome sequencing and assembly of Anaerosphaera sp. nov., GS7-6-2.</title>
        <authorList>
            <person name="Rettenmaier R."/>
            <person name="Liebl W."/>
            <person name="Zverlov V."/>
        </authorList>
    </citation>
    <scope>NUCLEOTIDE SEQUENCE [LARGE SCALE GENOMIC DNA]</scope>
    <source>
        <strain evidence="2 3">GS7-6-2</strain>
    </source>
</reference>
<name>A0A437S712_9FIRM</name>
<gene>
    <name evidence="2" type="ORF">EF514_05550</name>
</gene>
<dbReference type="InterPro" id="IPR006674">
    <property type="entry name" value="HD_domain"/>
</dbReference>
<dbReference type="Pfam" id="PF01966">
    <property type="entry name" value="HD"/>
    <property type="match status" value="1"/>
</dbReference>
<evidence type="ECO:0000313" key="2">
    <source>
        <dbReference type="EMBL" id="RVU54784.1"/>
    </source>
</evidence>
<dbReference type="Proteomes" id="UP000288812">
    <property type="component" value="Unassembled WGS sequence"/>
</dbReference>
<dbReference type="RefSeq" id="WP_127724437.1">
    <property type="nucleotide sequence ID" value="NZ_RLIH01000006.1"/>
</dbReference>
<dbReference type="PANTHER" id="PTHR38659:SF2">
    <property type="entry name" value="HDIG DOMAIN PROTEIN"/>
    <property type="match status" value="1"/>
</dbReference>
<dbReference type="SUPFAM" id="SSF109604">
    <property type="entry name" value="HD-domain/PDEase-like"/>
    <property type="match status" value="1"/>
</dbReference>
<accession>A0A437S712</accession>
<dbReference type="AlphaFoldDB" id="A0A437S712"/>
<sequence length="189" mass="21745">MSINREEAMELFLKYNETDALIQHGLQVEAVMMHFAQYFDEDVEKWGVVGLCHDLDYEKYPEEHCKKTREILEAEGWPEEYIRAIVSHGWGICSEEKPESLMERTLFAIDELTGIINAACLLRPSKSVLDLNLKSLNKKFKDKKFAAGCNRDIILQGIEMLEMDKNVVFEETIKGLQKRADICGLKGEL</sequence>
<proteinExistence type="predicted"/>
<protein>
    <submittedName>
        <fullName evidence="2">HDIG domain-containing protein</fullName>
    </submittedName>
</protein>
<dbReference type="NCBIfam" id="TIGR00277">
    <property type="entry name" value="HDIG"/>
    <property type="match status" value="1"/>
</dbReference>
<evidence type="ECO:0000259" key="1">
    <source>
        <dbReference type="Pfam" id="PF01966"/>
    </source>
</evidence>
<keyword evidence="3" id="KW-1185">Reference proteome</keyword>
<dbReference type="InterPro" id="IPR006675">
    <property type="entry name" value="HDIG_dom"/>
</dbReference>